<keyword evidence="7" id="KW-0539">Nucleus</keyword>
<evidence type="ECO:0000313" key="10">
    <source>
        <dbReference type="Proteomes" id="UP001151287"/>
    </source>
</evidence>
<proteinExistence type="inferred from homology"/>
<gene>
    <name evidence="9" type="ORF">LUZ63_016204</name>
</gene>
<comment type="subcellular location">
    <subcellularLocation>
        <location evidence="1">Nucleus</location>
    </subcellularLocation>
</comment>
<dbReference type="InterPro" id="IPR045239">
    <property type="entry name" value="bHLH95_bHLH"/>
</dbReference>
<dbReference type="GO" id="GO:0000981">
    <property type="term" value="F:DNA-binding transcription factor activity, RNA polymerase II-specific"/>
    <property type="evidence" value="ECO:0007669"/>
    <property type="project" value="TreeGrafter"/>
</dbReference>
<keyword evidence="4" id="KW-0805">Transcription regulation</keyword>
<dbReference type="SUPFAM" id="SSF47459">
    <property type="entry name" value="HLH, helix-loop-helix DNA-binding domain"/>
    <property type="match status" value="1"/>
</dbReference>
<evidence type="ECO:0000256" key="2">
    <source>
        <dbReference type="ARBA" id="ARBA00005510"/>
    </source>
</evidence>
<feature type="domain" description="BHLH" evidence="8">
    <location>
        <begin position="290"/>
        <end position="339"/>
    </location>
</feature>
<evidence type="ECO:0000259" key="8">
    <source>
        <dbReference type="PROSITE" id="PS50888"/>
    </source>
</evidence>
<comment type="caution">
    <text evidence="9">The sequence shown here is derived from an EMBL/GenBank/DDBJ whole genome shotgun (WGS) entry which is preliminary data.</text>
</comment>
<comment type="subunit">
    <text evidence="3">Homodimer.</text>
</comment>
<dbReference type="Gene3D" id="4.10.280.10">
    <property type="entry name" value="Helix-loop-helix DNA-binding domain"/>
    <property type="match status" value="1"/>
</dbReference>
<dbReference type="PROSITE" id="PS50888">
    <property type="entry name" value="BHLH"/>
    <property type="match status" value="1"/>
</dbReference>
<protein>
    <recommendedName>
        <fullName evidence="8">BHLH domain-containing protein</fullName>
    </recommendedName>
</protein>
<comment type="similarity">
    <text evidence="2">Belongs to the bHLH protein family.</text>
</comment>
<keyword evidence="10" id="KW-1185">Reference proteome</keyword>
<dbReference type="GO" id="GO:0005634">
    <property type="term" value="C:nucleus"/>
    <property type="evidence" value="ECO:0007669"/>
    <property type="project" value="UniProtKB-SubCell"/>
</dbReference>
<dbReference type="OrthoDB" id="760019at2759"/>
<keyword evidence="6" id="KW-0804">Transcription</keyword>
<evidence type="ECO:0000256" key="6">
    <source>
        <dbReference type="ARBA" id="ARBA00023163"/>
    </source>
</evidence>
<organism evidence="9 10">
    <name type="scientific">Rhynchospora breviuscula</name>
    <dbReference type="NCBI Taxonomy" id="2022672"/>
    <lineage>
        <taxon>Eukaryota</taxon>
        <taxon>Viridiplantae</taxon>
        <taxon>Streptophyta</taxon>
        <taxon>Embryophyta</taxon>
        <taxon>Tracheophyta</taxon>
        <taxon>Spermatophyta</taxon>
        <taxon>Magnoliopsida</taxon>
        <taxon>Liliopsida</taxon>
        <taxon>Poales</taxon>
        <taxon>Cyperaceae</taxon>
        <taxon>Cyperoideae</taxon>
        <taxon>Rhynchosporeae</taxon>
        <taxon>Rhynchospora</taxon>
    </lineage>
</organism>
<dbReference type="InterPro" id="IPR036638">
    <property type="entry name" value="HLH_DNA-bd_sf"/>
</dbReference>
<dbReference type="EMBL" id="JAMQYH010000005">
    <property type="protein sequence ID" value="KAJ1684814.1"/>
    <property type="molecule type" value="Genomic_DNA"/>
</dbReference>
<evidence type="ECO:0000256" key="1">
    <source>
        <dbReference type="ARBA" id="ARBA00004123"/>
    </source>
</evidence>
<dbReference type="PANTHER" id="PTHR16223:SF56">
    <property type="entry name" value="TRANSCRIPTION FACTOR BHLH110"/>
    <property type="match status" value="1"/>
</dbReference>
<reference evidence="9" key="1">
    <citation type="journal article" date="2022" name="Cell">
        <title>Repeat-based holocentromeres influence genome architecture and karyotype evolution.</title>
        <authorList>
            <person name="Hofstatter P.G."/>
            <person name="Thangavel G."/>
            <person name="Lux T."/>
            <person name="Neumann P."/>
            <person name="Vondrak T."/>
            <person name="Novak P."/>
            <person name="Zhang M."/>
            <person name="Costa L."/>
            <person name="Castellani M."/>
            <person name="Scott A."/>
            <person name="Toegelov H."/>
            <person name="Fuchs J."/>
            <person name="Mata-Sucre Y."/>
            <person name="Dias Y."/>
            <person name="Vanzela A.L.L."/>
            <person name="Huettel B."/>
            <person name="Almeida C.C.S."/>
            <person name="Simkova H."/>
            <person name="Souza G."/>
            <person name="Pedrosa-Harand A."/>
            <person name="Macas J."/>
            <person name="Mayer K.F.X."/>
            <person name="Houben A."/>
            <person name="Marques A."/>
        </authorList>
    </citation>
    <scope>NUCLEOTIDE SEQUENCE</scope>
    <source>
        <strain evidence="9">RhyBre1mFocal</strain>
    </source>
</reference>
<dbReference type="CDD" id="cd11393">
    <property type="entry name" value="bHLH_AtbHLH_like"/>
    <property type="match status" value="1"/>
</dbReference>
<dbReference type="InterPro" id="IPR011598">
    <property type="entry name" value="bHLH_dom"/>
</dbReference>
<dbReference type="AlphaFoldDB" id="A0A9Q0C0W0"/>
<dbReference type="Proteomes" id="UP001151287">
    <property type="component" value="Unassembled WGS sequence"/>
</dbReference>
<name>A0A9Q0C0W0_9POAL</name>
<dbReference type="GO" id="GO:0000978">
    <property type="term" value="F:RNA polymerase II cis-regulatory region sequence-specific DNA binding"/>
    <property type="evidence" value="ECO:0007669"/>
    <property type="project" value="TreeGrafter"/>
</dbReference>
<evidence type="ECO:0000256" key="3">
    <source>
        <dbReference type="ARBA" id="ARBA00011738"/>
    </source>
</evidence>
<evidence type="ECO:0000256" key="4">
    <source>
        <dbReference type="ARBA" id="ARBA00023015"/>
    </source>
</evidence>
<evidence type="ECO:0000313" key="9">
    <source>
        <dbReference type="EMBL" id="KAJ1684814.1"/>
    </source>
</evidence>
<keyword evidence="5" id="KW-0238">DNA-binding</keyword>
<accession>A0A9Q0C0W0</accession>
<dbReference type="PANTHER" id="PTHR16223">
    <property type="entry name" value="TRANSCRIPTION FACTOR BHLH83-RELATED"/>
    <property type="match status" value="1"/>
</dbReference>
<dbReference type="InterPro" id="IPR045843">
    <property type="entry name" value="IND-like"/>
</dbReference>
<dbReference type="FunFam" id="4.10.280.10:FF:000032">
    <property type="entry name" value="Transcription factor bHLH123 family"/>
    <property type="match status" value="1"/>
</dbReference>
<sequence length="411" mass="46187">MEMMPSPNLDHTYQDFHDLNWFVSSHEWIHQSLMNYNVQTSNCTDHLRGLLNQREVIRPSNPIEPPALNPSLTLSQVMARDLGFQGCIRDNDHINQQGKEAAQSHYLPRIKEEISRETLPKLFGGSIHEHYRMIDEKLLARALQNSSHNLLLPSTSEDHFASNGSSINGFVNSTSLDNSYNTALPTVNTSSLYSYPLLLPGILDMDLHLHAFDVLDASRPKPFMMREEEAIFGPTTTLMQQLVQGTYCTNHPKIQSSLSGVAEKIVVNNSILDSKTSQCHQAIHRKSRLEPRSPSLPSFKVRKEKLGDRIAALQQLVAPFGKTDTASVLMEAIGYIKFLQDQVETLSVPYLRLSKNKKQRTTQGEVSEIEKEEAKVDLRSRGLCLVPLSCTSYVTNENGGVWSSLNFRGSV</sequence>
<evidence type="ECO:0000256" key="7">
    <source>
        <dbReference type="ARBA" id="ARBA00023242"/>
    </source>
</evidence>
<dbReference type="GO" id="GO:0046983">
    <property type="term" value="F:protein dimerization activity"/>
    <property type="evidence" value="ECO:0007669"/>
    <property type="project" value="InterPro"/>
</dbReference>
<evidence type="ECO:0000256" key="5">
    <source>
        <dbReference type="ARBA" id="ARBA00023125"/>
    </source>
</evidence>